<name>A0A075WF48_ARCFL</name>
<dbReference type="EMBL" id="CP006577">
    <property type="protein sequence ID" value="AIG98417.1"/>
    <property type="molecule type" value="Genomic_DNA"/>
</dbReference>
<dbReference type="GeneID" id="24795159"/>
<gene>
    <name evidence="1" type="ORF">AFULGI_00016580</name>
</gene>
<dbReference type="KEGG" id="afg:AFULGI_00016580"/>
<organism evidence="1 2">
    <name type="scientific">Archaeoglobus fulgidus DSM 8774</name>
    <dbReference type="NCBI Taxonomy" id="1344584"/>
    <lineage>
        <taxon>Archaea</taxon>
        <taxon>Methanobacteriati</taxon>
        <taxon>Methanobacteriota</taxon>
        <taxon>Archaeoglobi</taxon>
        <taxon>Archaeoglobales</taxon>
        <taxon>Archaeoglobaceae</taxon>
        <taxon>Archaeoglobus</taxon>
    </lineage>
</organism>
<dbReference type="HOGENOM" id="CLU_1514529_0_0_2"/>
<sequence length="177" mass="19991">MEDIYFCARCLHFGYDAVVEDVLYYDAFGEFLKDYPGEEKERLCHKEGEGGILVYAECNEKVVELLKDVKKEFCGEVASAVALLLSVAGKFSINGVEGVINVYDVDAERTAKKGGYELGKLTRDVLKEHFAKIISEDRSRAKHIVEAVEIVKSKVQIDESFKRYLDEIERLVLAVLV</sequence>
<protein>
    <submittedName>
        <fullName evidence="1">Uncharacterized protein</fullName>
    </submittedName>
</protein>
<evidence type="ECO:0000313" key="2">
    <source>
        <dbReference type="Proteomes" id="UP000028501"/>
    </source>
</evidence>
<dbReference type="AlphaFoldDB" id="A0A075WF48"/>
<dbReference type="RefSeq" id="WP_048095802.1">
    <property type="nucleotide sequence ID" value="NZ_CP006577.1"/>
</dbReference>
<accession>A0A075WF48</accession>
<evidence type="ECO:0000313" key="1">
    <source>
        <dbReference type="EMBL" id="AIG98417.1"/>
    </source>
</evidence>
<reference evidence="1 2" key="1">
    <citation type="submission" date="2013-07" db="EMBL/GenBank/DDBJ databases">
        <title>Genome of Archaeoglobus fulgidus.</title>
        <authorList>
            <person name="Fiebig A."/>
            <person name="Birkeland N.-K."/>
        </authorList>
    </citation>
    <scope>NUCLEOTIDE SEQUENCE [LARGE SCALE GENOMIC DNA]</scope>
    <source>
        <strain evidence="1 2">DSM 8774</strain>
    </source>
</reference>
<proteinExistence type="predicted"/>
<dbReference type="Proteomes" id="UP000028501">
    <property type="component" value="Chromosome"/>
</dbReference>